<feature type="region of interest" description="Disordered" evidence="3">
    <location>
        <begin position="194"/>
        <end position="225"/>
    </location>
</feature>
<organism evidence="5 6">
    <name type="scientific">Crucibulum laeve</name>
    <dbReference type="NCBI Taxonomy" id="68775"/>
    <lineage>
        <taxon>Eukaryota</taxon>
        <taxon>Fungi</taxon>
        <taxon>Dikarya</taxon>
        <taxon>Basidiomycota</taxon>
        <taxon>Agaricomycotina</taxon>
        <taxon>Agaricomycetes</taxon>
        <taxon>Agaricomycetidae</taxon>
        <taxon>Agaricales</taxon>
        <taxon>Agaricineae</taxon>
        <taxon>Nidulariaceae</taxon>
        <taxon>Crucibulum</taxon>
    </lineage>
</organism>
<keyword evidence="1" id="KW-0479">Metal-binding</keyword>
<evidence type="ECO:0000256" key="1">
    <source>
        <dbReference type="ARBA" id="ARBA00022723"/>
    </source>
</evidence>
<evidence type="ECO:0000256" key="2">
    <source>
        <dbReference type="ARBA" id="ARBA00022833"/>
    </source>
</evidence>
<evidence type="ECO:0000313" key="5">
    <source>
        <dbReference type="EMBL" id="TFK42558.1"/>
    </source>
</evidence>
<dbReference type="PROSITE" id="PS50081">
    <property type="entry name" value="ZF_DAG_PE_2"/>
    <property type="match status" value="1"/>
</dbReference>
<dbReference type="OrthoDB" id="6270916at2759"/>
<evidence type="ECO:0000259" key="4">
    <source>
        <dbReference type="PROSITE" id="PS50081"/>
    </source>
</evidence>
<dbReference type="InterPro" id="IPR002219">
    <property type="entry name" value="PKC_DAG/PE"/>
</dbReference>
<feature type="region of interest" description="Disordered" evidence="3">
    <location>
        <begin position="1"/>
        <end position="38"/>
    </location>
</feature>
<accession>A0A5C3MFB8</accession>
<feature type="domain" description="Phorbol-ester/DAG-type" evidence="4">
    <location>
        <begin position="604"/>
        <end position="655"/>
    </location>
</feature>
<feature type="compositionally biased region" description="Low complexity" evidence="3">
    <location>
        <begin position="202"/>
        <end position="225"/>
    </location>
</feature>
<dbReference type="InterPro" id="IPR016024">
    <property type="entry name" value="ARM-type_fold"/>
</dbReference>
<dbReference type="Gene3D" id="3.30.60.20">
    <property type="match status" value="1"/>
</dbReference>
<keyword evidence="2" id="KW-0862">Zinc</keyword>
<feature type="compositionally biased region" description="Polar residues" evidence="3">
    <location>
        <begin position="1"/>
        <end position="26"/>
    </location>
</feature>
<gene>
    <name evidence="5" type="ORF">BDQ12DRAFT_676416</name>
</gene>
<reference evidence="5 6" key="1">
    <citation type="journal article" date="2019" name="Nat. Ecol. Evol.">
        <title>Megaphylogeny resolves global patterns of mushroom evolution.</title>
        <authorList>
            <person name="Varga T."/>
            <person name="Krizsan K."/>
            <person name="Foldi C."/>
            <person name="Dima B."/>
            <person name="Sanchez-Garcia M."/>
            <person name="Sanchez-Ramirez S."/>
            <person name="Szollosi G.J."/>
            <person name="Szarkandi J.G."/>
            <person name="Papp V."/>
            <person name="Albert L."/>
            <person name="Andreopoulos W."/>
            <person name="Angelini C."/>
            <person name="Antonin V."/>
            <person name="Barry K.W."/>
            <person name="Bougher N.L."/>
            <person name="Buchanan P."/>
            <person name="Buyck B."/>
            <person name="Bense V."/>
            <person name="Catcheside P."/>
            <person name="Chovatia M."/>
            <person name="Cooper J."/>
            <person name="Damon W."/>
            <person name="Desjardin D."/>
            <person name="Finy P."/>
            <person name="Geml J."/>
            <person name="Haridas S."/>
            <person name="Hughes K."/>
            <person name="Justo A."/>
            <person name="Karasinski D."/>
            <person name="Kautmanova I."/>
            <person name="Kiss B."/>
            <person name="Kocsube S."/>
            <person name="Kotiranta H."/>
            <person name="LaButti K.M."/>
            <person name="Lechner B.E."/>
            <person name="Liimatainen K."/>
            <person name="Lipzen A."/>
            <person name="Lukacs Z."/>
            <person name="Mihaltcheva S."/>
            <person name="Morgado L.N."/>
            <person name="Niskanen T."/>
            <person name="Noordeloos M.E."/>
            <person name="Ohm R.A."/>
            <person name="Ortiz-Santana B."/>
            <person name="Ovrebo C."/>
            <person name="Racz N."/>
            <person name="Riley R."/>
            <person name="Savchenko A."/>
            <person name="Shiryaev A."/>
            <person name="Soop K."/>
            <person name="Spirin V."/>
            <person name="Szebenyi C."/>
            <person name="Tomsovsky M."/>
            <person name="Tulloss R.E."/>
            <person name="Uehling J."/>
            <person name="Grigoriev I.V."/>
            <person name="Vagvolgyi C."/>
            <person name="Papp T."/>
            <person name="Martin F.M."/>
            <person name="Miettinen O."/>
            <person name="Hibbett D.S."/>
            <person name="Nagy L.G."/>
        </authorList>
    </citation>
    <scope>NUCLEOTIDE SEQUENCE [LARGE SCALE GENOMIC DNA]</scope>
    <source>
        <strain evidence="5 6">CBS 166.37</strain>
    </source>
</reference>
<sequence>MADDSASSPRRQTTPRFLDTDFQSLPQDDHSYFFTPPTPIDSIGKASNLSGTPRLSAAEVDESAALSTRSRAQLPVRTNNRAKNESRKLLLHVLNQLQNRPRPPSVSDTFSNVVPDVTDKRFDAFVGTVKDAVKLRSNRVGVRSDVDDSDEEIDQSFSTDTTFDLMVQLKDVLNISVVQGWHIFDDGSSWHEREKEQDFKPSSPFRRSRNSFQSNGRRSRSSSPVGQQVQVPELLSVCIAVLASIVLQDCRFQMSSPRPSRPPNALQMLTLNVAQFLVHIHRYDPKIISQIAFAMIPAFSTFRREMYAHLLSFFEDGVMRGALQNLRSLQGLDDAPVFKTTDVTDTNREDDPIVSIQVDEVQDDNGPMNSHIGWKLWTSDLSSFVIKTKSTNAPLQSMQVYHLAALVPSLLSSILGCVDIDSSPKNSNIVHRFQRLISLISDLKVDVCMDLLQIVAYQPSKSRRLAASLLVTLWPKATGHLTIARPLSPVIHTTESNAGTSAQWHSHQFVPWFFAHGSHWPRFNSDNIEQECDSCAEAIRGFGILCPFCMCSVHFDCYDYPSGNYIAQYSLESDPHVQRVAVYRYSNLLPVRADAHDGTVWIHKHSFKLVNIFTLCLCFVCRKPLWGCIQQGLKCDTCLLFVHHNCLSNIPSSMCGTLRADSRHVNIDWSTMRQSCLDKYPDLLMLNREELTLRSYEELSILRDLLATELQILTNGIALGSIVVTENGRNSVKEKIKEFELQRTINWCHALLSSGNQHPSLLTNDYLRENHLSQSEHSIMFDWSNLTCIASTIRLPFDTSPIQSRNPSSQLLNVIQPGFQSSENDASAYPFEAVSVSHMRDVLGHELGVHSETIAQFLLRYLHHLAHFDKIDPSPQLFADVIERSAVCKFPFPSGFDPSVDVETLVAAVEASLCDLDLSVNEFGFLLLARKLWPNGLTSEYGLRRLSRAILSWILAEDDSLAVVLREYVAERKALPGVKVETDSKSWPLPSSMRSASTISANNGGDYLAGRRSLLSRYATRWLQAIHNHDSHLYTNLIYEVCVESAEQIEQDKLMASQCSILENNDKKSTSSKCDNILRFIMKFSQSSVTFGVFGGLFMKWIEFISVMKVFDMPMPSLYRMMPRESEVSILYNGPMDQPAGATVQDDFWHTIMDIAAQSKEGLTHGLQWLCTCAKSGMDISGMTFMRFSSMAATLADCLPAALLLTDAVMSSVWMKSIGRQELQLVFSSLHSRLASELVACLNNGHNENTAISIIRKSLAACLLLYGCERSNLLALEMIKEYEVKDLPSRRKLSAPGSQAVDPIVIDQEILDAIQLYATSNVDEVSCLIAKFLNSFISDSPLLEAYEIDNFILRNGHMLATCAWQFYGIQSSILSNIRINMLLRTLIIDGEPFHNIVHESLLSSSPWQHRLSTVTRLFRILLDITSPIFVVEGRQWRSSLSEVFCYFFNTIWSDPREEVRLAASTFSATLLPAHREAVTLCWDESIRKSPIAERIRLVSFLIQLHSHFPGWRVLSWSGIVESLFEYDYDEGSSAIKAALSSTYFDTLDNGMADKPDDSDTGLLRISIMLLSLQMVAAGVTVDSFTLMKLKIQFVRLIGFSDVSVVPSSNGQAFYVHFSDILDVPESTLPCIDELVTVLDTRHLVELPSSVMGNGRDYDERSSHVLVGSAFVDVSLTMLSTMEELQDIPAPTLKSLLEGLYIIIYKYDFESRMLGHLQPSLRKAVSRVLGLLLQDISYELRHLVLSIIQAFVKRWHSFMGSIIYNAVENVAELVASQTMHSQDVLPSQGRAFLETTLQSYSNNGLFMHLLKRTHNRQFFTVLAQILTDPQDKHDGLRERLLRDTTARIVDCDPTSLQGVLVNLQTYVEVVYHEGYSADLMIFMGQHFSHISRRLSDWSGETIDPSPLLTIFAILLHDNRKHSREILPYVDTVLRVTLNRLHVTSTCLKRLLEVTTTLSRKNQAQDPATPVNGIMSVIYEILGDALRIKARVQPSTLKAMLDALTSPDTPDSFSLSIQHPAMFLGLAENGFHFLQNHSWLDSTTEHDFGASLAVARLVFQAGTHDPSVIRILSSGGTDRLSRHITLSVRSWNILVLAALKEHTQEWATMLTPHLPVLSNAYFNALRTYIQGGFSPSETTMTDINHAYIAIKLWLMLVQKASTNSDGELAAFSVWNELWPPFECLVNIVESVTQPGLSSPLAALTTSSVAELFTFLRTLHTPLALQVVTYIATLQRLRAMDRGESTLNKLNRTLKSVSEPPIEVSFTTLLDQTSKEIIATEKLRLLETKRDPNRSIPEKRG</sequence>
<dbReference type="SUPFAM" id="SSF48371">
    <property type="entry name" value="ARM repeat"/>
    <property type="match status" value="1"/>
</dbReference>
<dbReference type="STRING" id="68775.A0A5C3MFB8"/>
<dbReference type="Pfam" id="PF00130">
    <property type="entry name" value="C1_1"/>
    <property type="match status" value="1"/>
</dbReference>
<evidence type="ECO:0000313" key="6">
    <source>
        <dbReference type="Proteomes" id="UP000308652"/>
    </source>
</evidence>
<evidence type="ECO:0000256" key="3">
    <source>
        <dbReference type="SAM" id="MobiDB-lite"/>
    </source>
</evidence>
<proteinExistence type="predicted"/>
<name>A0A5C3MFB8_9AGAR</name>
<dbReference type="InterPro" id="IPR046349">
    <property type="entry name" value="C1-like_sf"/>
</dbReference>
<dbReference type="SMART" id="SM00109">
    <property type="entry name" value="C1"/>
    <property type="match status" value="1"/>
</dbReference>
<dbReference type="Proteomes" id="UP000308652">
    <property type="component" value="Unassembled WGS sequence"/>
</dbReference>
<keyword evidence="6" id="KW-1185">Reference proteome</keyword>
<dbReference type="SUPFAM" id="SSF57889">
    <property type="entry name" value="Cysteine-rich domain"/>
    <property type="match status" value="1"/>
</dbReference>
<protein>
    <recommendedName>
        <fullName evidence="4">Phorbol-ester/DAG-type domain-containing protein</fullName>
    </recommendedName>
</protein>
<dbReference type="CDD" id="cd00029">
    <property type="entry name" value="C1"/>
    <property type="match status" value="1"/>
</dbReference>
<dbReference type="GO" id="GO:0046872">
    <property type="term" value="F:metal ion binding"/>
    <property type="evidence" value="ECO:0007669"/>
    <property type="project" value="UniProtKB-KW"/>
</dbReference>
<dbReference type="EMBL" id="ML213592">
    <property type="protein sequence ID" value="TFK42558.1"/>
    <property type="molecule type" value="Genomic_DNA"/>
</dbReference>
<dbReference type="PROSITE" id="PS00479">
    <property type="entry name" value="ZF_DAG_PE_1"/>
    <property type="match status" value="1"/>
</dbReference>